<keyword evidence="2" id="KW-1185">Reference proteome</keyword>
<proteinExistence type="predicted"/>
<name>A0ABV2W4D5_9ACTN</name>
<gene>
    <name evidence="1" type="ORF">ABZ508_13685</name>
</gene>
<comment type="caution">
    <text evidence="1">The sequence shown here is derived from an EMBL/GenBank/DDBJ whole genome shotgun (WGS) entry which is preliminary data.</text>
</comment>
<dbReference type="Proteomes" id="UP001550378">
    <property type="component" value="Unassembled WGS sequence"/>
</dbReference>
<sequence>MTRPPSTEIGVDDLRLLIAAAVVLYDRYGDGHDVMSTSQVEVLERLRPLTEESSGDELAALSSWDALSIATTAVELTDHYGLDDEDLYAAVERARAYVEDDAGES</sequence>
<reference evidence="1 2" key="1">
    <citation type="submission" date="2024-06" db="EMBL/GenBank/DDBJ databases">
        <title>The Natural Products Discovery Center: Release of the First 8490 Sequenced Strains for Exploring Actinobacteria Biosynthetic Diversity.</title>
        <authorList>
            <person name="Kalkreuter E."/>
            <person name="Kautsar S.A."/>
            <person name="Yang D."/>
            <person name="Bader C.D."/>
            <person name="Teijaro C.N."/>
            <person name="Fluegel L."/>
            <person name="Davis C.M."/>
            <person name="Simpson J.R."/>
            <person name="Lauterbach L."/>
            <person name="Steele A.D."/>
            <person name="Gui C."/>
            <person name="Meng S."/>
            <person name="Li G."/>
            <person name="Viehrig K."/>
            <person name="Ye F."/>
            <person name="Su P."/>
            <person name="Kiefer A.F."/>
            <person name="Nichols A."/>
            <person name="Cepeda A.J."/>
            <person name="Yan W."/>
            <person name="Fan B."/>
            <person name="Jiang Y."/>
            <person name="Adhikari A."/>
            <person name="Zheng C.-J."/>
            <person name="Schuster L."/>
            <person name="Cowan T.M."/>
            <person name="Smanski M.J."/>
            <person name="Chevrette M.G."/>
            <person name="De Carvalho L.P.S."/>
            <person name="Shen B."/>
        </authorList>
    </citation>
    <scope>NUCLEOTIDE SEQUENCE [LARGE SCALE GENOMIC DNA]</scope>
    <source>
        <strain evidence="1 2">NPDC006337</strain>
    </source>
</reference>
<accession>A0ABV2W4D5</accession>
<organism evidence="1 2">
    <name type="scientific">Streptomyces lavendulocolor</name>
    <dbReference type="NCBI Taxonomy" id="67316"/>
    <lineage>
        <taxon>Bacteria</taxon>
        <taxon>Bacillati</taxon>
        <taxon>Actinomycetota</taxon>
        <taxon>Actinomycetes</taxon>
        <taxon>Kitasatosporales</taxon>
        <taxon>Streptomycetaceae</taxon>
        <taxon>Streptomyces</taxon>
    </lineage>
</organism>
<dbReference type="EMBL" id="JBEXZR010000010">
    <property type="protein sequence ID" value="MEU0708400.1"/>
    <property type="molecule type" value="Genomic_DNA"/>
</dbReference>
<dbReference type="RefSeq" id="WP_359658051.1">
    <property type="nucleotide sequence ID" value="NZ_JBEXZO010000028.1"/>
</dbReference>
<evidence type="ECO:0000313" key="1">
    <source>
        <dbReference type="EMBL" id="MEU0708400.1"/>
    </source>
</evidence>
<evidence type="ECO:0000313" key="2">
    <source>
        <dbReference type="Proteomes" id="UP001550378"/>
    </source>
</evidence>
<protein>
    <submittedName>
        <fullName evidence="1">Uncharacterized protein</fullName>
    </submittedName>
</protein>